<feature type="region of interest" description="Disordered" evidence="1">
    <location>
        <begin position="1"/>
        <end position="26"/>
    </location>
</feature>
<dbReference type="EMBL" id="FUEG01000016">
    <property type="protein sequence ID" value="SJL12131.1"/>
    <property type="molecule type" value="Genomic_DNA"/>
</dbReference>
<gene>
    <name evidence="2" type="ORF">ARMOST_15552</name>
</gene>
<feature type="compositionally biased region" description="Pro residues" evidence="1">
    <location>
        <begin position="1"/>
        <end position="10"/>
    </location>
</feature>
<accession>A0A284RTL3</accession>
<dbReference type="OrthoDB" id="10568774at2759"/>
<organism evidence="2 3">
    <name type="scientific">Armillaria ostoyae</name>
    <name type="common">Armillaria root rot fungus</name>
    <dbReference type="NCBI Taxonomy" id="47428"/>
    <lineage>
        <taxon>Eukaryota</taxon>
        <taxon>Fungi</taxon>
        <taxon>Dikarya</taxon>
        <taxon>Basidiomycota</taxon>
        <taxon>Agaricomycotina</taxon>
        <taxon>Agaricomycetes</taxon>
        <taxon>Agaricomycetidae</taxon>
        <taxon>Agaricales</taxon>
        <taxon>Marasmiineae</taxon>
        <taxon>Physalacriaceae</taxon>
        <taxon>Armillaria</taxon>
    </lineage>
</organism>
<evidence type="ECO:0000313" key="3">
    <source>
        <dbReference type="Proteomes" id="UP000219338"/>
    </source>
</evidence>
<evidence type="ECO:0000313" key="2">
    <source>
        <dbReference type="EMBL" id="SJL12131.1"/>
    </source>
</evidence>
<dbReference type="AlphaFoldDB" id="A0A284RTL3"/>
<name>A0A284RTL3_ARMOS</name>
<keyword evidence="3" id="KW-1185">Reference proteome</keyword>
<feature type="compositionally biased region" description="Low complexity" evidence="1">
    <location>
        <begin position="14"/>
        <end position="26"/>
    </location>
</feature>
<dbReference type="Proteomes" id="UP000219338">
    <property type="component" value="Unassembled WGS sequence"/>
</dbReference>
<sequence length="92" mass="10265">MHTCPYPNPAPKVSTRNARRSNFSSARMRITSSGVATGSYDHDTLAYLIVALRPAVRKKIPEVVPLAQLEREYRPGLEHHVEDPIRSAAPED</sequence>
<reference evidence="3" key="1">
    <citation type="journal article" date="2017" name="Nat. Ecol. Evol.">
        <title>Genome expansion and lineage-specific genetic innovations in the forest pathogenic fungi Armillaria.</title>
        <authorList>
            <person name="Sipos G."/>
            <person name="Prasanna A.N."/>
            <person name="Walter M.C."/>
            <person name="O'Connor E."/>
            <person name="Balint B."/>
            <person name="Krizsan K."/>
            <person name="Kiss B."/>
            <person name="Hess J."/>
            <person name="Varga T."/>
            <person name="Slot J."/>
            <person name="Riley R."/>
            <person name="Boka B."/>
            <person name="Rigling D."/>
            <person name="Barry K."/>
            <person name="Lee J."/>
            <person name="Mihaltcheva S."/>
            <person name="LaButti K."/>
            <person name="Lipzen A."/>
            <person name="Waldron R."/>
            <person name="Moloney N.M."/>
            <person name="Sperisen C."/>
            <person name="Kredics L."/>
            <person name="Vagvoelgyi C."/>
            <person name="Patrignani A."/>
            <person name="Fitzpatrick D."/>
            <person name="Nagy I."/>
            <person name="Doyle S."/>
            <person name="Anderson J.B."/>
            <person name="Grigoriev I.V."/>
            <person name="Gueldener U."/>
            <person name="Muensterkoetter M."/>
            <person name="Nagy L.G."/>
        </authorList>
    </citation>
    <scope>NUCLEOTIDE SEQUENCE [LARGE SCALE GENOMIC DNA]</scope>
    <source>
        <strain evidence="3">C18/9</strain>
    </source>
</reference>
<proteinExistence type="predicted"/>
<protein>
    <submittedName>
        <fullName evidence="2">Uncharacterized protein</fullName>
    </submittedName>
</protein>
<evidence type="ECO:0000256" key="1">
    <source>
        <dbReference type="SAM" id="MobiDB-lite"/>
    </source>
</evidence>